<organism evidence="1 2">
    <name type="scientific">Cynara cardunculus var. scolymus</name>
    <name type="common">Globe artichoke</name>
    <name type="synonym">Cynara scolymus</name>
    <dbReference type="NCBI Taxonomy" id="59895"/>
    <lineage>
        <taxon>Eukaryota</taxon>
        <taxon>Viridiplantae</taxon>
        <taxon>Streptophyta</taxon>
        <taxon>Embryophyta</taxon>
        <taxon>Tracheophyta</taxon>
        <taxon>Spermatophyta</taxon>
        <taxon>Magnoliopsida</taxon>
        <taxon>eudicotyledons</taxon>
        <taxon>Gunneridae</taxon>
        <taxon>Pentapetalae</taxon>
        <taxon>asterids</taxon>
        <taxon>campanulids</taxon>
        <taxon>Asterales</taxon>
        <taxon>Asteraceae</taxon>
        <taxon>Carduoideae</taxon>
        <taxon>Cardueae</taxon>
        <taxon>Carduinae</taxon>
        <taxon>Cynara</taxon>
    </lineage>
</organism>
<name>A0A118K2P8_CYNCS</name>
<proteinExistence type="predicted"/>
<gene>
    <name evidence="1" type="ORF">Ccrd_017013</name>
</gene>
<evidence type="ECO:0000313" key="2">
    <source>
        <dbReference type="Proteomes" id="UP000243975"/>
    </source>
</evidence>
<accession>A0A118K2P8</accession>
<dbReference type="Gramene" id="KVI04668">
    <property type="protein sequence ID" value="KVI04668"/>
    <property type="gene ID" value="Ccrd_017013"/>
</dbReference>
<comment type="caution">
    <text evidence="1">The sequence shown here is derived from an EMBL/GenBank/DDBJ whole genome shotgun (WGS) entry which is preliminary data.</text>
</comment>
<keyword evidence="2" id="KW-1185">Reference proteome</keyword>
<reference evidence="1 2" key="1">
    <citation type="journal article" date="2016" name="Sci. Rep.">
        <title>The genome sequence of the outbreeding globe artichoke constructed de novo incorporating a phase-aware low-pass sequencing strategy of F1 progeny.</title>
        <authorList>
            <person name="Scaglione D."/>
            <person name="Reyes-Chin-Wo S."/>
            <person name="Acquadro A."/>
            <person name="Froenicke L."/>
            <person name="Portis E."/>
            <person name="Beitel C."/>
            <person name="Tirone M."/>
            <person name="Mauro R."/>
            <person name="Lo Monaco A."/>
            <person name="Mauromicale G."/>
            <person name="Faccioli P."/>
            <person name="Cattivelli L."/>
            <person name="Rieseberg L."/>
            <person name="Michelmore R."/>
            <person name="Lanteri S."/>
        </authorList>
    </citation>
    <scope>NUCLEOTIDE SEQUENCE [LARGE SCALE GENOMIC DNA]</scope>
    <source>
        <strain evidence="1">2C</strain>
    </source>
</reference>
<dbReference type="Proteomes" id="UP000243975">
    <property type="component" value="Unassembled WGS sequence"/>
</dbReference>
<sequence length="161" mass="18310">MANSRECNPDGRIKVAINTGCNFQAYSSPAQPSFQPKPFPNGFLLFRIEEQLHKSNSQNRRIFANYLQHRLRRIVANDGPANPQILVVSESHDLRQLSTGYDSLENVVTRITPSSSHSEPNQPNQIQILLNDSFRIKNGFCDKNRRFLGRLTTTLVKLESN</sequence>
<evidence type="ECO:0000313" key="1">
    <source>
        <dbReference type="EMBL" id="KVI04668.1"/>
    </source>
</evidence>
<dbReference type="AlphaFoldDB" id="A0A118K2P8"/>
<protein>
    <submittedName>
        <fullName evidence="1">Uncharacterized protein</fullName>
    </submittedName>
</protein>
<dbReference type="EMBL" id="LEKV01001941">
    <property type="protein sequence ID" value="KVI04668.1"/>
    <property type="molecule type" value="Genomic_DNA"/>
</dbReference>